<keyword evidence="4" id="KW-1185">Reference proteome</keyword>
<evidence type="ECO:0000256" key="2">
    <source>
        <dbReference type="PROSITE-ProRule" id="PRU01282"/>
    </source>
</evidence>
<dbReference type="NCBIfam" id="TIGR01617">
    <property type="entry name" value="arsC_related"/>
    <property type="match status" value="1"/>
</dbReference>
<accession>A0A2M9XIK7</accession>
<dbReference type="EMBL" id="NPDN01000001">
    <property type="protein sequence ID" value="PJZ27537.1"/>
    <property type="molecule type" value="Genomic_DNA"/>
</dbReference>
<gene>
    <name evidence="3" type="ORF">CH357_00810</name>
</gene>
<dbReference type="RefSeq" id="WP_100705271.1">
    <property type="nucleotide sequence ID" value="NZ_NPDL01000004.1"/>
</dbReference>
<reference evidence="3 4" key="1">
    <citation type="submission" date="2017-07" db="EMBL/GenBank/DDBJ databases">
        <title>Leptospira spp. isolated from tropical soils.</title>
        <authorList>
            <person name="Thibeaux R."/>
            <person name="Iraola G."/>
            <person name="Ferres I."/>
            <person name="Bierque E."/>
            <person name="Girault D."/>
            <person name="Soupe-Gilbert M.-E."/>
            <person name="Picardeau M."/>
            <person name="Goarant C."/>
        </authorList>
    </citation>
    <scope>NUCLEOTIDE SEQUENCE [LARGE SCALE GENOMIC DNA]</scope>
    <source>
        <strain evidence="3 4">MCA1-C-A1</strain>
    </source>
</reference>
<dbReference type="Gene3D" id="3.40.30.10">
    <property type="entry name" value="Glutaredoxin"/>
    <property type="match status" value="1"/>
</dbReference>
<evidence type="ECO:0000256" key="1">
    <source>
        <dbReference type="ARBA" id="ARBA00007198"/>
    </source>
</evidence>
<dbReference type="OrthoDB" id="9794155at2"/>
<dbReference type="PANTHER" id="PTHR30041:SF8">
    <property type="entry name" value="PROTEIN YFFB"/>
    <property type="match status" value="1"/>
</dbReference>
<dbReference type="InterPro" id="IPR006504">
    <property type="entry name" value="Tscrpt_reg_Spx/MgsR"/>
</dbReference>
<evidence type="ECO:0000313" key="4">
    <source>
        <dbReference type="Proteomes" id="UP000232196"/>
    </source>
</evidence>
<dbReference type="SUPFAM" id="SSF52833">
    <property type="entry name" value="Thioredoxin-like"/>
    <property type="match status" value="1"/>
</dbReference>
<protein>
    <submittedName>
        <fullName evidence="3">ArsC family transcriptional regulator</fullName>
    </submittedName>
</protein>
<dbReference type="PANTHER" id="PTHR30041">
    <property type="entry name" value="ARSENATE REDUCTASE"/>
    <property type="match status" value="1"/>
</dbReference>
<dbReference type="Pfam" id="PF03960">
    <property type="entry name" value="ArsC"/>
    <property type="match status" value="1"/>
</dbReference>
<organism evidence="3 4">
    <name type="scientific">Leptospira hartskeerlii</name>
    <dbReference type="NCBI Taxonomy" id="2023177"/>
    <lineage>
        <taxon>Bacteria</taxon>
        <taxon>Pseudomonadati</taxon>
        <taxon>Spirochaetota</taxon>
        <taxon>Spirochaetia</taxon>
        <taxon>Leptospirales</taxon>
        <taxon>Leptospiraceae</taxon>
        <taxon>Leptospira</taxon>
    </lineage>
</organism>
<dbReference type="CDD" id="cd03036">
    <property type="entry name" value="ArsC_like"/>
    <property type="match status" value="1"/>
</dbReference>
<dbReference type="AlphaFoldDB" id="A0A2M9XIK7"/>
<sequence length="120" mass="13619">MKLKVYEYKNCSTCRNALKFLEGKKIDFDKKAIRETPPTKAELKKMLGYVGGDSKRLFNTSGGDYKELGLKDKLSKMSLDEQFELLSGNGNLVKRPFVLGENFGLVGFKEEEWKAALKTK</sequence>
<evidence type="ECO:0000313" key="3">
    <source>
        <dbReference type="EMBL" id="PJZ27537.1"/>
    </source>
</evidence>
<dbReference type="Proteomes" id="UP000232196">
    <property type="component" value="Unassembled WGS sequence"/>
</dbReference>
<dbReference type="InterPro" id="IPR006660">
    <property type="entry name" value="Arsenate_reductase-like"/>
</dbReference>
<dbReference type="InterPro" id="IPR036249">
    <property type="entry name" value="Thioredoxin-like_sf"/>
</dbReference>
<comment type="similarity">
    <text evidence="1 2">Belongs to the ArsC family.</text>
</comment>
<name>A0A2M9XIK7_9LEPT</name>
<comment type="caution">
    <text evidence="3">The sequence shown here is derived from an EMBL/GenBank/DDBJ whole genome shotgun (WGS) entry which is preliminary data.</text>
</comment>
<dbReference type="PROSITE" id="PS51353">
    <property type="entry name" value="ARSC"/>
    <property type="match status" value="1"/>
</dbReference>
<proteinExistence type="inferred from homology"/>